<sequence>MTQDAMIVLRIGLARTVGIVSIPVGASGIHSAERRFGAARSALRATGAQVIPLGTGPRVACLVVGGDDETRPEPVNTLACVIAETWGAGRATGLRGTALVAAGPVDALGGLPDGAANDLAAMICLRVNMTRRGECPTRSPRSMRRWAEVTHDADGRA</sequence>
<proteinExistence type="predicted"/>
<evidence type="ECO:0000313" key="2">
    <source>
        <dbReference type="Proteomes" id="UP001597286"/>
    </source>
</evidence>
<accession>A0ABW4P0S7</accession>
<comment type="caution">
    <text evidence="1">The sequence shown here is derived from an EMBL/GenBank/DDBJ whole genome shotgun (WGS) entry which is preliminary data.</text>
</comment>
<organism evidence="1 2">
    <name type="scientific">Rhodococcus gannanensis</name>
    <dbReference type="NCBI Taxonomy" id="1960308"/>
    <lineage>
        <taxon>Bacteria</taxon>
        <taxon>Bacillati</taxon>
        <taxon>Actinomycetota</taxon>
        <taxon>Actinomycetes</taxon>
        <taxon>Mycobacteriales</taxon>
        <taxon>Nocardiaceae</taxon>
        <taxon>Rhodococcus</taxon>
    </lineage>
</organism>
<dbReference type="EMBL" id="JBHUFB010000009">
    <property type="protein sequence ID" value="MFD1812042.1"/>
    <property type="molecule type" value="Genomic_DNA"/>
</dbReference>
<dbReference type="RefSeq" id="WP_378484566.1">
    <property type="nucleotide sequence ID" value="NZ_JBHUFB010000009.1"/>
</dbReference>
<dbReference type="Proteomes" id="UP001597286">
    <property type="component" value="Unassembled WGS sequence"/>
</dbReference>
<protein>
    <recommendedName>
        <fullName evidence="3">Macro domain-containing protein</fullName>
    </recommendedName>
</protein>
<gene>
    <name evidence="1" type="ORF">ACFSJG_07450</name>
</gene>
<evidence type="ECO:0000313" key="1">
    <source>
        <dbReference type="EMBL" id="MFD1812042.1"/>
    </source>
</evidence>
<name>A0ABW4P0S7_9NOCA</name>
<evidence type="ECO:0008006" key="3">
    <source>
        <dbReference type="Google" id="ProtNLM"/>
    </source>
</evidence>
<keyword evidence="2" id="KW-1185">Reference proteome</keyword>
<reference evidence="2" key="1">
    <citation type="journal article" date="2019" name="Int. J. Syst. Evol. Microbiol.">
        <title>The Global Catalogue of Microorganisms (GCM) 10K type strain sequencing project: providing services to taxonomists for standard genome sequencing and annotation.</title>
        <authorList>
            <consortium name="The Broad Institute Genomics Platform"/>
            <consortium name="The Broad Institute Genome Sequencing Center for Infectious Disease"/>
            <person name="Wu L."/>
            <person name="Ma J."/>
        </authorList>
    </citation>
    <scope>NUCLEOTIDE SEQUENCE [LARGE SCALE GENOMIC DNA]</scope>
    <source>
        <strain evidence="2">DT72</strain>
    </source>
</reference>